<comment type="caution">
    <text evidence="2">The sequence shown here is derived from an EMBL/GenBank/DDBJ whole genome shotgun (WGS) entry which is preliminary data.</text>
</comment>
<dbReference type="InterPro" id="IPR036736">
    <property type="entry name" value="ACP-like_sf"/>
</dbReference>
<dbReference type="Gene3D" id="1.10.1200.10">
    <property type="entry name" value="ACP-like"/>
    <property type="match status" value="1"/>
</dbReference>
<proteinExistence type="predicted"/>
<dbReference type="AlphaFoldDB" id="A0A1F5YDK9"/>
<accession>A0A1F5YDK9</accession>
<feature type="domain" description="Carrier" evidence="1">
    <location>
        <begin position="1"/>
        <end position="80"/>
    </location>
</feature>
<evidence type="ECO:0000313" key="2">
    <source>
        <dbReference type="EMBL" id="OGF98277.1"/>
    </source>
</evidence>
<evidence type="ECO:0000313" key="3">
    <source>
        <dbReference type="Proteomes" id="UP000176992"/>
    </source>
</evidence>
<sequence>MDIEQKVRQFITDNFLFREDRASLTDSESLLEAGVIDSTGVLELVAFLETEFGLALGDAEMVPENLDSISRIVSYVQGKTA</sequence>
<dbReference type="EMBL" id="MFIV01000137">
    <property type="protein sequence ID" value="OGF98277.1"/>
    <property type="molecule type" value="Genomic_DNA"/>
</dbReference>
<evidence type="ECO:0000259" key="1">
    <source>
        <dbReference type="PROSITE" id="PS50075"/>
    </source>
</evidence>
<reference evidence="2 3" key="1">
    <citation type="journal article" date="2016" name="Nat. Commun.">
        <title>Thousands of microbial genomes shed light on interconnected biogeochemical processes in an aquifer system.</title>
        <authorList>
            <person name="Anantharaman K."/>
            <person name="Brown C.T."/>
            <person name="Hug L.A."/>
            <person name="Sharon I."/>
            <person name="Castelle C.J."/>
            <person name="Probst A.J."/>
            <person name="Thomas B.C."/>
            <person name="Singh A."/>
            <person name="Wilkins M.J."/>
            <person name="Karaoz U."/>
            <person name="Brodie E.L."/>
            <person name="Williams K.H."/>
            <person name="Hubbard S.S."/>
            <person name="Banfield J.F."/>
        </authorList>
    </citation>
    <scope>NUCLEOTIDE SEQUENCE [LARGE SCALE GENOMIC DNA]</scope>
</reference>
<dbReference type="InterPro" id="IPR009081">
    <property type="entry name" value="PP-bd_ACP"/>
</dbReference>
<organism evidence="2 3">
    <name type="scientific">Candidatus Glassbacteria bacterium GWA2_58_10</name>
    <dbReference type="NCBI Taxonomy" id="1817865"/>
    <lineage>
        <taxon>Bacteria</taxon>
        <taxon>Candidatus Glassiibacteriota</taxon>
    </lineage>
</organism>
<dbReference type="Proteomes" id="UP000176992">
    <property type="component" value="Unassembled WGS sequence"/>
</dbReference>
<dbReference type="SUPFAM" id="SSF47336">
    <property type="entry name" value="ACP-like"/>
    <property type="match status" value="1"/>
</dbReference>
<dbReference type="PROSITE" id="PS50075">
    <property type="entry name" value="CARRIER"/>
    <property type="match status" value="1"/>
</dbReference>
<protein>
    <submittedName>
        <fullName evidence="2">Acyl carrier protein</fullName>
    </submittedName>
</protein>
<name>A0A1F5YDK9_9BACT</name>
<gene>
    <name evidence="2" type="ORF">A2Z86_02025</name>
</gene>